<proteinExistence type="predicted"/>
<dbReference type="SUPFAM" id="SSF52058">
    <property type="entry name" value="L domain-like"/>
    <property type="match status" value="1"/>
</dbReference>
<reference evidence="2" key="1">
    <citation type="journal article" date="2023" name="Commun. Biol.">
        <title>Genome analysis of Parmales, the sister group of diatoms, reveals the evolutionary specialization of diatoms from phago-mixotrophs to photoautotrophs.</title>
        <authorList>
            <person name="Ban H."/>
            <person name="Sato S."/>
            <person name="Yoshikawa S."/>
            <person name="Yamada K."/>
            <person name="Nakamura Y."/>
            <person name="Ichinomiya M."/>
            <person name="Sato N."/>
            <person name="Blanc-Mathieu R."/>
            <person name="Endo H."/>
            <person name="Kuwata A."/>
            <person name="Ogata H."/>
        </authorList>
    </citation>
    <scope>NUCLEOTIDE SEQUENCE [LARGE SCALE GENOMIC DNA]</scope>
    <source>
        <strain evidence="2">NIES 3700</strain>
    </source>
</reference>
<dbReference type="Pfam" id="PF13306">
    <property type="entry name" value="LRR_5"/>
    <property type="match status" value="1"/>
</dbReference>
<organism evidence="1 2">
    <name type="scientific">Triparma laevis f. longispina</name>
    <dbReference type="NCBI Taxonomy" id="1714387"/>
    <lineage>
        <taxon>Eukaryota</taxon>
        <taxon>Sar</taxon>
        <taxon>Stramenopiles</taxon>
        <taxon>Ochrophyta</taxon>
        <taxon>Bolidophyceae</taxon>
        <taxon>Parmales</taxon>
        <taxon>Triparmaceae</taxon>
        <taxon>Triparma</taxon>
    </lineage>
</organism>
<dbReference type="InterPro" id="IPR053139">
    <property type="entry name" value="Surface_bspA-like"/>
</dbReference>
<dbReference type="PANTHER" id="PTHR45661:SF3">
    <property type="entry name" value="IG-LIKE DOMAIN-CONTAINING PROTEIN"/>
    <property type="match status" value="1"/>
</dbReference>
<gene>
    <name evidence="1" type="ORF">TrLO_g5498</name>
</gene>
<dbReference type="InterPro" id="IPR026906">
    <property type="entry name" value="LRR_5"/>
</dbReference>
<accession>A0A9W7FGJ9</accession>
<evidence type="ECO:0000313" key="2">
    <source>
        <dbReference type="Proteomes" id="UP001165122"/>
    </source>
</evidence>
<comment type="caution">
    <text evidence="1">The sequence shown here is derived from an EMBL/GenBank/DDBJ whole genome shotgun (WGS) entry which is preliminary data.</text>
</comment>
<keyword evidence="2" id="KW-1185">Reference proteome</keyword>
<name>A0A9W7FGJ9_9STRA</name>
<dbReference type="InterPro" id="IPR032675">
    <property type="entry name" value="LRR_dom_sf"/>
</dbReference>
<dbReference type="AlphaFoldDB" id="A0A9W7FGJ9"/>
<dbReference type="Gene3D" id="3.80.10.10">
    <property type="entry name" value="Ribonuclease Inhibitor"/>
    <property type="match status" value="1"/>
</dbReference>
<evidence type="ECO:0000313" key="1">
    <source>
        <dbReference type="EMBL" id="GMI11699.1"/>
    </source>
</evidence>
<dbReference type="PANTHER" id="PTHR45661">
    <property type="entry name" value="SURFACE ANTIGEN"/>
    <property type="match status" value="1"/>
</dbReference>
<dbReference type="OrthoDB" id="206603at2759"/>
<dbReference type="Proteomes" id="UP001165122">
    <property type="component" value="Unassembled WGS sequence"/>
</dbReference>
<sequence>MSHKRIATRSSIRLKALNWRLLREYVDMAELFHTFRLVTKPWQRIAEEKIDGDFESGVLAFYGGKDVGVGRDYDVEFWILLRSKREPVTRVIFLLNITKLGKFACRWAINLVVVDIPEGVESISVGAFEPCHSLTTVSFPTTLHLIGQQAFQFCSSLENVDLLHTNLQEIGYQAFFGCSELKSMTIPDSLQTLGKYVFQNCFKLVPSMINVISNNSDAVVAHLRSLQN</sequence>
<protein>
    <submittedName>
        <fullName evidence="1">Uncharacterized protein</fullName>
    </submittedName>
</protein>
<dbReference type="EMBL" id="BRXW01000166">
    <property type="protein sequence ID" value="GMI11699.1"/>
    <property type="molecule type" value="Genomic_DNA"/>
</dbReference>